<keyword evidence="3 7" id="KW-0238">DNA-binding</keyword>
<dbReference type="Pfam" id="PF00486">
    <property type="entry name" value="Trans_reg_C"/>
    <property type="match status" value="1"/>
</dbReference>
<dbReference type="Gene3D" id="3.40.50.2300">
    <property type="match status" value="1"/>
</dbReference>
<gene>
    <name evidence="10" type="primary">graR</name>
    <name evidence="10" type="ORF">SAMEA3545359_01434</name>
</gene>
<evidence type="ECO:0000259" key="8">
    <source>
        <dbReference type="PROSITE" id="PS50110"/>
    </source>
</evidence>
<reference evidence="10" key="1">
    <citation type="submission" date="2015-09" db="EMBL/GenBank/DDBJ databases">
        <authorList>
            <consortium name="Pathogen Informatics"/>
        </authorList>
    </citation>
    <scope>NUCLEOTIDE SEQUENCE</scope>
    <source>
        <strain evidence="10">2789STDY5834896</strain>
    </source>
</reference>
<dbReference type="InterPro" id="IPR011006">
    <property type="entry name" value="CheY-like_superfamily"/>
</dbReference>
<evidence type="ECO:0000256" key="1">
    <source>
        <dbReference type="ARBA" id="ARBA00018672"/>
    </source>
</evidence>
<comment type="function">
    <text evidence="5">May play the central regulatory role in sporulation. It may be an element of the effector pathway responsible for the activation of sporulation genes in response to nutritional stress. Spo0A may act in concert with spo0H (a sigma factor) to control the expression of some genes that are critical to the sporulation process.</text>
</comment>
<evidence type="ECO:0000313" key="10">
    <source>
        <dbReference type="EMBL" id="SCJ68793.1"/>
    </source>
</evidence>
<evidence type="ECO:0000256" key="6">
    <source>
        <dbReference type="PROSITE-ProRule" id="PRU00169"/>
    </source>
</evidence>
<protein>
    <recommendedName>
        <fullName evidence="1">Stage 0 sporulation protein A homolog</fullName>
    </recommendedName>
</protein>
<dbReference type="GO" id="GO:0000976">
    <property type="term" value="F:transcription cis-regulatory region binding"/>
    <property type="evidence" value="ECO:0007669"/>
    <property type="project" value="TreeGrafter"/>
</dbReference>
<dbReference type="EMBL" id="FMHG01000001">
    <property type="protein sequence ID" value="SCJ68793.1"/>
    <property type="molecule type" value="Genomic_DNA"/>
</dbReference>
<dbReference type="CDD" id="cd00383">
    <property type="entry name" value="trans_reg_C"/>
    <property type="match status" value="1"/>
</dbReference>
<dbReference type="InterPro" id="IPR001789">
    <property type="entry name" value="Sig_transdc_resp-reg_receiver"/>
</dbReference>
<dbReference type="AlphaFoldDB" id="A0A1C6IGQ5"/>
<keyword evidence="4" id="KW-0804">Transcription</keyword>
<evidence type="ECO:0000256" key="4">
    <source>
        <dbReference type="ARBA" id="ARBA00023163"/>
    </source>
</evidence>
<dbReference type="InterPro" id="IPR036388">
    <property type="entry name" value="WH-like_DNA-bd_sf"/>
</dbReference>
<dbReference type="InterPro" id="IPR039420">
    <property type="entry name" value="WalR-like"/>
</dbReference>
<dbReference type="SUPFAM" id="SSF46894">
    <property type="entry name" value="C-terminal effector domain of the bipartite response regulators"/>
    <property type="match status" value="1"/>
</dbReference>
<evidence type="ECO:0000259" key="9">
    <source>
        <dbReference type="PROSITE" id="PS51755"/>
    </source>
</evidence>
<evidence type="ECO:0000256" key="2">
    <source>
        <dbReference type="ARBA" id="ARBA00023015"/>
    </source>
</evidence>
<dbReference type="GO" id="GO:0032993">
    <property type="term" value="C:protein-DNA complex"/>
    <property type="evidence" value="ECO:0007669"/>
    <property type="project" value="TreeGrafter"/>
</dbReference>
<evidence type="ECO:0000256" key="5">
    <source>
        <dbReference type="ARBA" id="ARBA00024867"/>
    </source>
</evidence>
<dbReference type="InterPro" id="IPR016032">
    <property type="entry name" value="Sig_transdc_resp-reg_C-effctor"/>
</dbReference>
<keyword evidence="2" id="KW-0805">Transcription regulation</keyword>
<organism evidence="10">
    <name type="scientific">uncultured Anaerotruncus sp</name>
    <dbReference type="NCBI Taxonomy" id="905011"/>
    <lineage>
        <taxon>Bacteria</taxon>
        <taxon>Bacillati</taxon>
        <taxon>Bacillota</taxon>
        <taxon>Clostridia</taxon>
        <taxon>Eubacteriales</taxon>
        <taxon>Oscillospiraceae</taxon>
        <taxon>Anaerotruncus</taxon>
        <taxon>environmental samples</taxon>
    </lineage>
</organism>
<evidence type="ECO:0000256" key="7">
    <source>
        <dbReference type="PROSITE-ProRule" id="PRU01091"/>
    </source>
</evidence>
<dbReference type="CDD" id="cd18159">
    <property type="entry name" value="REC_OmpR_NsrR-like"/>
    <property type="match status" value="1"/>
</dbReference>
<dbReference type="GO" id="GO:0000156">
    <property type="term" value="F:phosphorelay response regulator activity"/>
    <property type="evidence" value="ECO:0007669"/>
    <property type="project" value="TreeGrafter"/>
</dbReference>
<dbReference type="PROSITE" id="PS50110">
    <property type="entry name" value="RESPONSE_REGULATORY"/>
    <property type="match status" value="1"/>
</dbReference>
<feature type="domain" description="OmpR/PhoB-type" evidence="9">
    <location>
        <begin position="126"/>
        <end position="223"/>
    </location>
</feature>
<accession>A0A1C6IGQ5</accession>
<feature type="domain" description="Response regulatory" evidence="8">
    <location>
        <begin position="3"/>
        <end position="116"/>
    </location>
</feature>
<dbReference type="GO" id="GO:0005829">
    <property type="term" value="C:cytosol"/>
    <property type="evidence" value="ECO:0007669"/>
    <property type="project" value="TreeGrafter"/>
</dbReference>
<dbReference type="SMART" id="SM00448">
    <property type="entry name" value="REC"/>
    <property type="match status" value="1"/>
</dbReference>
<dbReference type="SUPFAM" id="SSF52172">
    <property type="entry name" value="CheY-like"/>
    <property type="match status" value="1"/>
</dbReference>
<dbReference type="PROSITE" id="PS51755">
    <property type="entry name" value="OMPR_PHOB"/>
    <property type="match status" value="1"/>
</dbReference>
<feature type="DNA-binding region" description="OmpR/PhoB-type" evidence="7">
    <location>
        <begin position="126"/>
        <end position="223"/>
    </location>
</feature>
<feature type="modified residue" description="4-aspartylphosphate" evidence="6">
    <location>
        <position position="52"/>
    </location>
</feature>
<name>A0A1C6IGQ5_9FIRM</name>
<keyword evidence="6" id="KW-0597">Phosphoprotein</keyword>
<dbReference type="Pfam" id="PF00072">
    <property type="entry name" value="Response_reg"/>
    <property type="match status" value="1"/>
</dbReference>
<evidence type="ECO:0000256" key="3">
    <source>
        <dbReference type="ARBA" id="ARBA00023125"/>
    </source>
</evidence>
<dbReference type="InterPro" id="IPR001867">
    <property type="entry name" value="OmpR/PhoB-type_DNA-bd"/>
</dbReference>
<dbReference type="GO" id="GO:0006355">
    <property type="term" value="P:regulation of DNA-templated transcription"/>
    <property type="evidence" value="ECO:0007669"/>
    <property type="project" value="InterPro"/>
</dbReference>
<proteinExistence type="predicted"/>
<dbReference type="PANTHER" id="PTHR48111:SF43">
    <property type="entry name" value="STAGE 0 SPORULATION PROTEIN A HOMOLOG"/>
    <property type="match status" value="1"/>
</dbReference>
<sequence>MYKILVVEDDATIAAAIVQHIQSWGFTAHCVGNFRQVLTEFVQFSPQLVLLDISLPFFNGYHWCEEIRKVSKVPIIFISSASENMNIVMAVSAGGDDFVAKPFDLSVLMAKIQALLRRTYDYAGQTDLIGYGGVLLDTGDCIVTCGDRSIELSKNENRILATLLEHGGSLVSRETLMARLWESDAFVDENTLSVNVARLRKKLAEIGVHDLIQTKKGMGYMAV</sequence>
<dbReference type="SMART" id="SM00862">
    <property type="entry name" value="Trans_reg_C"/>
    <property type="match status" value="1"/>
</dbReference>
<dbReference type="PANTHER" id="PTHR48111">
    <property type="entry name" value="REGULATOR OF RPOS"/>
    <property type="match status" value="1"/>
</dbReference>
<dbReference type="Gene3D" id="1.10.10.10">
    <property type="entry name" value="Winged helix-like DNA-binding domain superfamily/Winged helix DNA-binding domain"/>
    <property type="match status" value="1"/>
</dbReference>